<keyword evidence="1" id="KW-0175">Coiled coil</keyword>
<comment type="caution">
    <text evidence="2">The sequence shown here is derived from an EMBL/GenBank/DDBJ whole genome shotgun (WGS) entry which is preliminary data.</text>
</comment>
<dbReference type="EMBL" id="JAPFFF010000184">
    <property type="protein sequence ID" value="KAK8835325.1"/>
    <property type="molecule type" value="Genomic_DNA"/>
</dbReference>
<organism evidence="2 4">
    <name type="scientific">Tritrichomonas musculus</name>
    <dbReference type="NCBI Taxonomy" id="1915356"/>
    <lineage>
        <taxon>Eukaryota</taxon>
        <taxon>Metamonada</taxon>
        <taxon>Parabasalia</taxon>
        <taxon>Tritrichomonadida</taxon>
        <taxon>Tritrichomonadidae</taxon>
        <taxon>Tritrichomonas</taxon>
    </lineage>
</organism>
<evidence type="ECO:0008006" key="5">
    <source>
        <dbReference type="Google" id="ProtNLM"/>
    </source>
</evidence>
<evidence type="ECO:0000313" key="3">
    <source>
        <dbReference type="EMBL" id="KAK8835325.1"/>
    </source>
</evidence>
<protein>
    <recommendedName>
        <fullName evidence="5">Phage minor structural protein GP20</fullName>
    </recommendedName>
</protein>
<name>A0ABR2GI95_9EUKA</name>
<dbReference type="EMBL" id="JAPFFF010000750">
    <property type="protein sequence ID" value="KAK8833649.1"/>
    <property type="molecule type" value="Genomic_DNA"/>
</dbReference>
<dbReference type="Pfam" id="PF06810">
    <property type="entry name" value="Phage_scaffold"/>
    <property type="match status" value="1"/>
</dbReference>
<accession>A0ABR2GI95</accession>
<evidence type="ECO:0000256" key="1">
    <source>
        <dbReference type="SAM" id="Coils"/>
    </source>
</evidence>
<evidence type="ECO:0000313" key="4">
    <source>
        <dbReference type="Proteomes" id="UP001470230"/>
    </source>
</evidence>
<proteinExistence type="predicted"/>
<dbReference type="Proteomes" id="UP001470230">
    <property type="component" value="Unassembled WGS sequence"/>
</dbReference>
<gene>
    <name evidence="3" type="ORF">M9Y10_013530</name>
    <name evidence="2" type="ORF">M9Y10_042530</name>
</gene>
<evidence type="ECO:0000313" key="2">
    <source>
        <dbReference type="EMBL" id="KAK8833649.1"/>
    </source>
</evidence>
<sequence>MEKAQEIIKKYIGEDKIQSLIEELKENNIHFAGQENLDIRYGKLKTDMEEKSRLYEEAQKHIEELSQGVKSSEELRAKQNEYEQRIKALEAENQEIKINSSLKQALIKEKAKDIEYLTYKIKNEYQNNKTPFEFNADGSLKGIDEMIDMVKKQHTNLFEIQAVSKDVEILNVGKGDNNQDTEPKNLMEALQEKYKQKTT</sequence>
<feature type="coiled-coil region" evidence="1">
    <location>
        <begin position="48"/>
        <end position="99"/>
    </location>
</feature>
<keyword evidence="4" id="KW-1185">Reference proteome</keyword>
<reference evidence="2 4" key="1">
    <citation type="submission" date="2024-04" db="EMBL/GenBank/DDBJ databases">
        <title>Tritrichomonas musculus Genome.</title>
        <authorList>
            <person name="Alves-Ferreira E."/>
            <person name="Grigg M."/>
            <person name="Lorenzi H."/>
            <person name="Galac M."/>
        </authorList>
    </citation>
    <scope>NUCLEOTIDE SEQUENCE [LARGE SCALE GENOMIC DNA]</scope>
    <source>
        <strain evidence="2 4">EAF2021</strain>
    </source>
</reference>
<dbReference type="InterPro" id="IPR009636">
    <property type="entry name" value="SCAF"/>
</dbReference>